<reference evidence="2 3" key="1">
    <citation type="submission" date="2016-07" db="EMBL/GenBank/DDBJ databases">
        <title>Multiple horizontal gene transfer events from other fungi enriched the ability of initially mycotrophic Trichoderma (Ascomycota) to feed on dead plant biomass.</title>
        <authorList>
            <consortium name="DOE Joint Genome Institute"/>
            <person name="Aerts A."/>
            <person name="Atanasova L."/>
            <person name="Chenthamara K."/>
            <person name="Zhang J."/>
            <person name="Grujic M."/>
            <person name="Henrissat B."/>
            <person name="Kuo A."/>
            <person name="Salamov A."/>
            <person name="Lipzen A."/>
            <person name="Labutti K."/>
            <person name="Barry K."/>
            <person name="Miao Y."/>
            <person name="Rahimi M.J."/>
            <person name="Shen Q."/>
            <person name="Grigoriev I.V."/>
            <person name="Kubicek C.P."/>
            <person name="Druzhinina I.S."/>
        </authorList>
    </citation>
    <scope>NUCLEOTIDE SEQUENCE [LARGE SCALE GENOMIC DNA]</scope>
    <source>
        <strain evidence="2 3">CBS 433.97</strain>
    </source>
</reference>
<gene>
    <name evidence="2" type="ORF">M441DRAFT_31599</name>
</gene>
<dbReference type="Proteomes" id="UP000240493">
    <property type="component" value="Unassembled WGS sequence"/>
</dbReference>
<protein>
    <submittedName>
        <fullName evidence="2">Uncharacterized protein</fullName>
    </submittedName>
</protein>
<organism evidence="2 3">
    <name type="scientific">Trichoderma asperellum (strain ATCC 204424 / CBS 433.97 / NBRC 101777)</name>
    <dbReference type="NCBI Taxonomy" id="1042311"/>
    <lineage>
        <taxon>Eukaryota</taxon>
        <taxon>Fungi</taxon>
        <taxon>Dikarya</taxon>
        <taxon>Ascomycota</taxon>
        <taxon>Pezizomycotina</taxon>
        <taxon>Sordariomycetes</taxon>
        <taxon>Hypocreomycetidae</taxon>
        <taxon>Hypocreales</taxon>
        <taxon>Hypocreaceae</taxon>
        <taxon>Trichoderma</taxon>
    </lineage>
</organism>
<sequence length="82" mass="9085">MSNNTFTFKLDPSSLPQLTSRGDNYAKWKAAWTIAFRPPFSPNGPKRITGYGDYVCGAPRHRHAGDNSSISTPSMDNLTRPL</sequence>
<feature type="region of interest" description="Disordered" evidence="1">
    <location>
        <begin position="62"/>
        <end position="82"/>
    </location>
</feature>
<dbReference type="OrthoDB" id="3740850at2759"/>
<name>A0A2T3YT72_TRIA4</name>
<accession>A0A2T3YT72</accession>
<evidence type="ECO:0000313" key="3">
    <source>
        <dbReference type="Proteomes" id="UP000240493"/>
    </source>
</evidence>
<evidence type="ECO:0000256" key="1">
    <source>
        <dbReference type="SAM" id="MobiDB-lite"/>
    </source>
</evidence>
<proteinExistence type="predicted"/>
<dbReference type="EMBL" id="KZ679273">
    <property type="protein sequence ID" value="PTB35696.1"/>
    <property type="molecule type" value="Genomic_DNA"/>
</dbReference>
<keyword evidence="3" id="KW-1185">Reference proteome</keyword>
<dbReference type="AlphaFoldDB" id="A0A2T3YT72"/>
<evidence type="ECO:0000313" key="2">
    <source>
        <dbReference type="EMBL" id="PTB35696.1"/>
    </source>
</evidence>
<feature type="compositionally biased region" description="Polar residues" evidence="1">
    <location>
        <begin position="66"/>
        <end position="82"/>
    </location>
</feature>